<gene>
    <name evidence="2" type="ORF">BUY44_04650</name>
    <name evidence="3" type="ORF">BUY47_02935</name>
</gene>
<evidence type="ECO:0000313" key="5">
    <source>
        <dbReference type="Proteomes" id="UP000242547"/>
    </source>
</evidence>
<evidence type="ECO:0000256" key="1">
    <source>
        <dbReference type="SAM" id="Phobius"/>
    </source>
</evidence>
<dbReference type="Proteomes" id="UP000242547">
    <property type="component" value="Unassembled WGS sequence"/>
</dbReference>
<reference evidence="4 5" key="1">
    <citation type="journal article" date="2016" name="Front. Microbiol.">
        <title>Comprehensive Phylogenetic Analysis of Bovine Non-aureus Staphylococci Species Based on Whole-Genome Sequencing.</title>
        <authorList>
            <person name="Naushad S."/>
            <person name="Barkema H.W."/>
            <person name="Luby C."/>
            <person name="Condas L.A."/>
            <person name="Nobrega D.B."/>
            <person name="Carson D.A."/>
            <person name="De Buck J."/>
        </authorList>
    </citation>
    <scope>NUCLEOTIDE SEQUENCE [LARGE SCALE GENOMIC DNA]</scope>
    <source>
        <strain evidence="3 4">SNUC 1409</strain>
        <strain evidence="2 5">SNUC 761</strain>
    </source>
</reference>
<evidence type="ECO:0000313" key="2">
    <source>
        <dbReference type="EMBL" id="PTE73743.1"/>
    </source>
</evidence>
<keyword evidence="1" id="KW-0472">Membrane</keyword>
<keyword evidence="1" id="KW-0812">Transmembrane</keyword>
<feature type="transmembrane region" description="Helical" evidence="1">
    <location>
        <begin position="300"/>
        <end position="323"/>
    </location>
</feature>
<feature type="transmembrane region" description="Helical" evidence="1">
    <location>
        <begin position="329"/>
        <end position="347"/>
    </location>
</feature>
<feature type="transmembrane region" description="Helical" evidence="1">
    <location>
        <begin position="115"/>
        <end position="134"/>
    </location>
</feature>
<dbReference type="OrthoDB" id="4424890at2"/>
<keyword evidence="4" id="KW-1185">Reference proteome</keyword>
<dbReference type="PANTHER" id="PTHR37814">
    <property type="entry name" value="CONSERVED MEMBRANE PROTEIN"/>
    <property type="match status" value="1"/>
</dbReference>
<feature type="transmembrane region" description="Helical" evidence="1">
    <location>
        <begin position="85"/>
        <end position="109"/>
    </location>
</feature>
<dbReference type="Proteomes" id="UP000242088">
    <property type="component" value="Unassembled WGS sequence"/>
</dbReference>
<keyword evidence="1" id="KW-1133">Transmembrane helix</keyword>
<feature type="transmembrane region" description="Helical" evidence="1">
    <location>
        <begin position="184"/>
        <end position="207"/>
    </location>
</feature>
<sequence length="354" mass="39183">MQQFKEAMMVAFAFVGVVVGAGFATGQEIFQFFTSNGSFSVPGIIITGAIVTLGGIFVLNTGFILKSHNHSESIHYYLHPIIARIFDIILTIFLFSLAIIMTAGGASTIHESFGLPYWLSSLFLVAMILVTLFLKFDRLITVLGIVTPFLVIVVTIIAIYYFSTGSLNFDSANQFSEHHHALSLGWWFDGINYGSLQIAAAFSFLSVMGGRLHYQRSGLWGGLIGGIIITFLLLMINLGLITEFNEIKSVALPTLLLAHHISPILGTIMSIIMILVIYNTIVGLMYAFASRFTEPFSTQYFILIIIMAIVTFICTFIGFISLIGKVFPIMGLFGFILLIPIMYRGFLNLKFLKK</sequence>
<feature type="transmembrane region" description="Helical" evidence="1">
    <location>
        <begin position="261"/>
        <end position="288"/>
    </location>
</feature>
<evidence type="ECO:0000313" key="4">
    <source>
        <dbReference type="Proteomes" id="UP000242088"/>
    </source>
</evidence>
<evidence type="ECO:0000313" key="3">
    <source>
        <dbReference type="EMBL" id="PTF14972.1"/>
    </source>
</evidence>
<accession>A0A2K4DQB1</accession>
<dbReference type="AlphaFoldDB" id="A0A2K4DQB1"/>
<dbReference type="PANTHER" id="PTHR37814:SF1">
    <property type="entry name" value="MEMBRANE PROTEIN"/>
    <property type="match status" value="1"/>
</dbReference>
<proteinExistence type="predicted"/>
<name>A0A2K4DQB1_9STAP</name>
<comment type="caution">
    <text evidence="2">The sequence shown here is derived from an EMBL/GenBank/DDBJ whole genome shotgun (WGS) entry which is preliminary data.</text>
</comment>
<evidence type="ECO:0008006" key="6">
    <source>
        <dbReference type="Google" id="ProtNLM"/>
    </source>
</evidence>
<feature type="transmembrane region" description="Helical" evidence="1">
    <location>
        <begin position="219"/>
        <end position="241"/>
    </location>
</feature>
<feature type="transmembrane region" description="Helical" evidence="1">
    <location>
        <begin position="42"/>
        <end position="65"/>
    </location>
</feature>
<reference evidence="2" key="3">
    <citation type="submission" date="2018-03" db="EMBL/GenBank/DDBJ databases">
        <authorList>
            <person name="Keele B.F."/>
        </authorList>
    </citation>
    <scope>NUCLEOTIDE SEQUENCE</scope>
    <source>
        <strain evidence="2">SNUC 761</strain>
    </source>
</reference>
<dbReference type="InterPro" id="IPR038728">
    <property type="entry name" value="YkvI-like"/>
</dbReference>
<reference evidence="3" key="2">
    <citation type="submission" date="2018-03" db="EMBL/GenBank/DDBJ databases">
        <authorList>
            <person name="Naushad S."/>
        </authorList>
    </citation>
    <scope>NUCLEOTIDE SEQUENCE</scope>
    <source>
        <strain evidence="3">SNUC 1409</strain>
    </source>
</reference>
<feature type="transmembrane region" description="Helical" evidence="1">
    <location>
        <begin position="141"/>
        <end position="164"/>
    </location>
</feature>
<protein>
    <recommendedName>
        <fullName evidence="6">Branched-chain amino acid transport system II carrier protein</fullName>
    </recommendedName>
</protein>
<dbReference type="EMBL" id="PYZL01000020">
    <property type="protein sequence ID" value="PTE73743.1"/>
    <property type="molecule type" value="Genomic_DNA"/>
</dbReference>
<dbReference type="EMBL" id="PYZI01000002">
    <property type="protein sequence ID" value="PTF14972.1"/>
    <property type="molecule type" value="Genomic_DNA"/>
</dbReference>
<organism evidence="2 5">
    <name type="scientific">Staphylococcus devriesei</name>
    <dbReference type="NCBI Taxonomy" id="586733"/>
    <lineage>
        <taxon>Bacteria</taxon>
        <taxon>Bacillati</taxon>
        <taxon>Bacillota</taxon>
        <taxon>Bacilli</taxon>
        <taxon>Bacillales</taxon>
        <taxon>Staphylococcaceae</taxon>
        <taxon>Staphylococcus</taxon>
    </lineage>
</organism>